<dbReference type="AlphaFoldDB" id="A0A4R7J4I1"/>
<name>A0A4R7J4I1_9ACTN</name>
<evidence type="ECO:0000256" key="1">
    <source>
        <dbReference type="ARBA" id="ARBA00004651"/>
    </source>
</evidence>
<feature type="transmembrane region" description="Helical" evidence="6">
    <location>
        <begin position="284"/>
        <end position="305"/>
    </location>
</feature>
<organism evidence="8 9">
    <name type="scientific">Naumannella halotolerans</name>
    <dbReference type="NCBI Taxonomy" id="993414"/>
    <lineage>
        <taxon>Bacteria</taxon>
        <taxon>Bacillati</taxon>
        <taxon>Actinomycetota</taxon>
        <taxon>Actinomycetes</taxon>
        <taxon>Propionibacteriales</taxon>
        <taxon>Propionibacteriaceae</taxon>
        <taxon>Naumannella</taxon>
    </lineage>
</organism>
<dbReference type="Pfam" id="PF00482">
    <property type="entry name" value="T2SSF"/>
    <property type="match status" value="1"/>
</dbReference>
<dbReference type="PANTHER" id="PTHR35007">
    <property type="entry name" value="INTEGRAL MEMBRANE PROTEIN-RELATED"/>
    <property type="match status" value="1"/>
</dbReference>
<evidence type="ECO:0000256" key="4">
    <source>
        <dbReference type="ARBA" id="ARBA00022989"/>
    </source>
</evidence>
<dbReference type="PANTHER" id="PTHR35007:SF1">
    <property type="entry name" value="PILUS ASSEMBLY PROTEIN"/>
    <property type="match status" value="1"/>
</dbReference>
<dbReference type="OrthoDB" id="3747101at2"/>
<evidence type="ECO:0000256" key="6">
    <source>
        <dbReference type="SAM" id="Phobius"/>
    </source>
</evidence>
<keyword evidence="9" id="KW-1185">Reference proteome</keyword>
<proteinExistence type="predicted"/>
<dbReference type="GO" id="GO:0005886">
    <property type="term" value="C:plasma membrane"/>
    <property type="evidence" value="ECO:0007669"/>
    <property type="project" value="UniProtKB-SubCell"/>
</dbReference>
<feature type="transmembrane region" description="Helical" evidence="6">
    <location>
        <begin position="253"/>
        <end position="272"/>
    </location>
</feature>
<evidence type="ECO:0000313" key="9">
    <source>
        <dbReference type="Proteomes" id="UP000295371"/>
    </source>
</evidence>
<evidence type="ECO:0000259" key="7">
    <source>
        <dbReference type="Pfam" id="PF00482"/>
    </source>
</evidence>
<keyword evidence="3 6" id="KW-0812">Transmembrane</keyword>
<dbReference type="InterPro" id="IPR042094">
    <property type="entry name" value="T2SS_GspF_sf"/>
</dbReference>
<protein>
    <submittedName>
        <fullName evidence="8">Tight adherence protein B</fullName>
    </submittedName>
</protein>
<dbReference type="EMBL" id="SOAW01000002">
    <property type="protein sequence ID" value="TDT31279.1"/>
    <property type="molecule type" value="Genomic_DNA"/>
</dbReference>
<gene>
    <name evidence="8" type="ORF">CLV29_2694</name>
</gene>
<evidence type="ECO:0000256" key="5">
    <source>
        <dbReference type="ARBA" id="ARBA00023136"/>
    </source>
</evidence>
<dbReference type="RefSeq" id="WP_133755572.1">
    <property type="nucleotide sequence ID" value="NZ_SOAW01000002.1"/>
</dbReference>
<evidence type="ECO:0000256" key="3">
    <source>
        <dbReference type="ARBA" id="ARBA00022692"/>
    </source>
</evidence>
<reference evidence="8 9" key="1">
    <citation type="submission" date="2019-03" db="EMBL/GenBank/DDBJ databases">
        <title>Genomic Encyclopedia of Archaeal and Bacterial Type Strains, Phase II (KMG-II): from individual species to whole genera.</title>
        <authorList>
            <person name="Goeker M."/>
        </authorList>
    </citation>
    <scope>NUCLEOTIDE SEQUENCE [LARGE SCALE GENOMIC DNA]</scope>
    <source>
        <strain evidence="8 9">DSM 24323</strain>
    </source>
</reference>
<feature type="transmembrane region" description="Helical" evidence="6">
    <location>
        <begin position="104"/>
        <end position="126"/>
    </location>
</feature>
<feature type="domain" description="Type II secretion system protein GspF" evidence="7">
    <location>
        <begin position="145"/>
        <end position="269"/>
    </location>
</feature>
<comment type="subcellular location">
    <subcellularLocation>
        <location evidence="1">Cell membrane</location>
        <topology evidence="1">Multi-pass membrane protein</topology>
    </subcellularLocation>
</comment>
<comment type="caution">
    <text evidence="8">The sequence shown here is derived from an EMBL/GenBank/DDBJ whole genome shotgun (WGS) entry which is preliminary data.</text>
</comment>
<evidence type="ECO:0000256" key="2">
    <source>
        <dbReference type="ARBA" id="ARBA00022475"/>
    </source>
</evidence>
<dbReference type="InterPro" id="IPR018076">
    <property type="entry name" value="T2SS_GspF_dom"/>
</dbReference>
<dbReference type="Proteomes" id="UP000295371">
    <property type="component" value="Unassembled WGS sequence"/>
</dbReference>
<keyword evidence="4 6" id="KW-1133">Transmembrane helix</keyword>
<dbReference type="Gene3D" id="1.20.81.30">
    <property type="entry name" value="Type II secretion system (T2SS), domain F"/>
    <property type="match status" value="1"/>
</dbReference>
<evidence type="ECO:0000313" key="8">
    <source>
        <dbReference type="EMBL" id="TDT31279.1"/>
    </source>
</evidence>
<sequence length="312" mass="34254">MDGDELTGIYLGLLLFVGLVAAAVAAFWSDVLQRRRMITGATVGTERAGVSGTPWGRLSGWFTRTRPGRYLQTELTLSGLSYPPLSVAIVLLVLTIVLPYVLSALFAPLFGALGLILGFVILRVWLRRQRARRQERFVQQIPELARVLSNAANAGLSIITAWSIAEREMYEPARTEIQKVNEAVRFGAPLETALGHLYERVPAREVRVLVSTLAVSIRSGGSLVKALRDISVTLDDRKEVRREVRTTLAQARVTSWLVAAMAVGMLVMLNVIQPGTVEKMTQNIIGQVTLVVGFSLLALGQFLAYRVTKVDV</sequence>
<feature type="transmembrane region" description="Helical" evidence="6">
    <location>
        <begin position="6"/>
        <end position="28"/>
    </location>
</feature>
<accession>A0A4R7J4I1</accession>
<keyword evidence="2" id="KW-1003">Cell membrane</keyword>
<feature type="transmembrane region" description="Helical" evidence="6">
    <location>
        <begin position="75"/>
        <end position="98"/>
    </location>
</feature>
<keyword evidence="5 6" id="KW-0472">Membrane</keyword>